<comment type="caution">
    <text evidence="1">The sequence shown here is derived from an EMBL/GenBank/DDBJ whole genome shotgun (WGS) entry which is preliminary data.</text>
</comment>
<gene>
    <name evidence="1" type="ORF">H5P28_18350</name>
</gene>
<dbReference type="EMBL" id="JACHVB010000063">
    <property type="protein sequence ID" value="MBC2596234.1"/>
    <property type="molecule type" value="Genomic_DNA"/>
</dbReference>
<organism evidence="1 2">
    <name type="scientific">Ruficoccus amylovorans</name>
    <dbReference type="NCBI Taxonomy" id="1804625"/>
    <lineage>
        <taxon>Bacteria</taxon>
        <taxon>Pseudomonadati</taxon>
        <taxon>Verrucomicrobiota</taxon>
        <taxon>Opitutia</taxon>
        <taxon>Puniceicoccales</taxon>
        <taxon>Cerasicoccaceae</taxon>
        <taxon>Ruficoccus</taxon>
    </lineage>
</organism>
<evidence type="ECO:0008006" key="3">
    <source>
        <dbReference type="Google" id="ProtNLM"/>
    </source>
</evidence>
<dbReference type="RefSeq" id="WP_185677147.1">
    <property type="nucleotide sequence ID" value="NZ_JACHVB010000063.1"/>
</dbReference>
<sequence>MNRTLDPKHRAAMRRLVLGAVEHCEISRHLIGSIAQTFTHDGVKYGIPAFTFFGPQENDVETRFVGLMAGRRAGDGLSAEVTLQLMERLLLQPGFAAGLWLRTLPIINPVGLEDPESLAPAYEPAVLRLNLECPDGVIEVSSTRRKRLVIGMRSDWSGRGGALAAADDMNRLSAELGGIEREEIPPTQLPYNARSPWHLYLGFPETWSSNQATHLASQYLLCFFRRWRELSLTEQSRASGRH</sequence>
<accession>A0A842HKN7</accession>
<evidence type="ECO:0000313" key="1">
    <source>
        <dbReference type="EMBL" id="MBC2596234.1"/>
    </source>
</evidence>
<keyword evidence="2" id="KW-1185">Reference proteome</keyword>
<protein>
    <recommendedName>
        <fullName evidence="3">Peptidase M14 carboxypeptidase A domain-containing protein</fullName>
    </recommendedName>
</protein>
<dbReference type="AlphaFoldDB" id="A0A842HKN7"/>
<name>A0A842HKN7_9BACT</name>
<proteinExistence type="predicted"/>
<evidence type="ECO:0000313" key="2">
    <source>
        <dbReference type="Proteomes" id="UP000546464"/>
    </source>
</evidence>
<dbReference type="Proteomes" id="UP000546464">
    <property type="component" value="Unassembled WGS sequence"/>
</dbReference>
<reference evidence="1 2" key="1">
    <citation type="submission" date="2020-07" db="EMBL/GenBank/DDBJ databases">
        <authorList>
            <person name="Feng X."/>
        </authorList>
    </citation>
    <scope>NUCLEOTIDE SEQUENCE [LARGE SCALE GENOMIC DNA]</scope>
    <source>
        <strain evidence="1 2">JCM31066</strain>
    </source>
</reference>